<evidence type="ECO:0000256" key="2">
    <source>
        <dbReference type="SAM" id="MobiDB-lite"/>
    </source>
</evidence>
<sequence length="599" mass="68285">MPRKVKRKPGTRTYQNYSEHNLQMCLKSIRLKLMSQRAASNHYKVPRSTIKNKLKNDHGKSVGRPTVFSREQELSFAQHCVTLANYGFPLIPYDLKMTISRYLNSKGTQVPQFKNNIPGDDWVSGFLKRHPELSVKFSANIKKTRANITSSDINDYMDRLERTLSGIPPSRIYNYDETNLTDDPGNKKVISKRGSKYVENICNSSKSAISLMFCGNAEGHVIPTYVVYKAESLWTTWTEGGPPRTRYNRTKSGWFDSVTFENWFETVFLKEVEGGGPSALIGDNLASHINERVLRLCDEHDIKFICLPPNTTHISQPLDIAFFRPMKGAWRELLREWKKTKHGSCFSTLPKDVFPRLLAKLMDKLEFTKTQNLQSGFAKAGIYPINRQKLLDRLAENKNCTLDEDLIGQAFLDRLQKEREDFIGGPGKPRKKKLQVLPGNSISYEDLQQASVDTGPVAKNKKRKVVSSSSSDESDIMDFVDESDSGSEEDSDENVDNLHADEVEANEPQAGEPESNQASYNVGDFVIVMFENKKFPGRITAIREKGAEVDCMEKRSKSWRWPTKKDCIEYEWGDVIGKIKPPKLCKRNFFLVPDLDEFV</sequence>
<dbReference type="GeneID" id="112680909"/>
<protein>
    <submittedName>
        <fullName evidence="5">Uncharacterized protein LOC112680909</fullName>
    </submittedName>
</protein>
<evidence type="ECO:0000259" key="3">
    <source>
        <dbReference type="Pfam" id="PF03184"/>
    </source>
</evidence>
<dbReference type="OrthoDB" id="6625177at2759"/>
<dbReference type="InterPro" id="IPR036397">
    <property type="entry name" value="RNaseH_sf"/>
</dbReference>
<dbReference type="InterPro" id="IPR009057">
    <property type="entry name" value="Homeodomain-like_sf"/>
</dbReference>
<evidence type="ECO:0000256" key="1">
    <source>
        <dbReference type="ARBA" id="ARBA00004123"/>
    </source>
</evidence>
<comment type="subcellular location">
    <subcellularLocation>
        <location evidence="1">Nucleus</location>
    </subcellularLocation>
</comment>
<evidence type="ECO:0000313" key="4">
    <source>
        <dbReference type="Proteomes" id="UP000694846"/>
    </source>
</evidence>
<organism evidence="4 5">
    <name type="scientific">Sipha flava</name>
    <name type="common">yellow sugarcane aphid</name>
    <dbReference type="NCBI Taxonomy" id="143950"/>
    <lineage>
        <taxon>Eukaryota</taxon>
        <taxon>Metazoa</taxon>
        <taxon>Ecdysozoa</taxon>
        <taxon>Arthropoda</taxon>
        <taxon>Hexapoda</taxon>
        <taxon>Insecta</taxon>
        <taxon>Pterygota</taxon>
        <taxon>Neoptera</taxon>
        <taxon>Paraneoptera</taxon>
        <taxon>Hemiptera</taxon>
        <taxon>Sternorrhyncha</taxon>
        <taxon>Aphidomorpha</taxon>
        <taxon>Aphidoidea</taxon>
        <taxon>Aphididae</taxon>
        <taxon>Sipha</taxon>
    </lineage>
</organism>
<dbReference type="Gene3D" id="3.30.420.10">
    <property type="entry name" value="Ribonuclease H-like superfamily/Ribonuclease H"/>
    <property type="match status" value="1"/>
</dbReference>
<dbReference type="Gene3D" id="1.10.10.60">
    <property type="entry name" value="Homeodomain-like"/>
    <property type="match status" value="1"/>
</dbReference>
<dbReference type="AlphaFoldDB" id="A0A8B8F8H1"/>
<evidence type="ECO:0000313" key="5">
    <source>
        <dbReference type="RefSeq" id="XP_025406936.1"/>
    </source>
</evidence>
<dbReference type="Proteomes" id="UP000694846">
    <property type="component" value="Unplaced"/>
</dbReference>
<dbReference type="InterPro" id="IPR004875">
    <property type="entry name" value="DDE_SF_endonuclease_dom"/>
</dbReference>
<dbReference type="SUPFAM" id="SSF46689">
    <property type="entry name" value="Homeodomain-like"/>
    <property type="match status" value="1"/>
</dbReference>
<dbReference type="GO" id="GO:0005634">
    <property type="term" value="C:nucleus"/>
    <property type="evidence" value="ECO:0007669"/>
    <property type="project" value="UniProtKB-SubCell"/>
</dbReference>
<dbReference type="GO" id="GO:0003677">
    <property type="term" value="F:DNA binding"/>
    <property type="evidence" value="ECO:0007669"/>
    <property type="project" value="TreeGrafter"/>
</dbReference>
<feature type="compositionally biased region" description="Acidic residues" evidence="2">
    <location>
        <begin position="472"/>
        <end position="495"/>
    </location>
</feature>
<name>A0A8B8F8H1_9HEMI</name>
<dbReference type="Pfam" id="PF03184">
    <property type="entry name" value="DDE_1"/>
    <property type="match status" value="1"/>
</dbReference>
<dbReference type="PANTHER" id="PTHR19303">
    <property type="entry name" value="TRANSPOSON"/>
    <property type="match status" value="1"/>
</dbReference>
<dbReference type="InterPro" id="IPR050863">
    <property type="entry name" value="CenT-Element_Derived"/>
</dbReference>
<gene>
    <name evidence="5" type="primary">LOC112680909</name>
</gene>
<accession>A0A8B8F8H1</accession>
<dbReference type="PANTHER" id="PTHR19303:SF74">
    <property type="entry name" value="POGO TRANSPOSABLE ELEMENT WITH KRAB DOMAIN"/>
    <property type="match status" value="1"/>
</dbReference>
<reference evidence="5" key="1">
    <citation type="submission" date="2025-08" db="UniProtKB">
        <authorList>
            <consortium name="RefSeq"/>
        </authorList>
    </citation>
    <scope>IDENTIFICATION</scope>
    <source>
        <tissue evidence="5">Whole body</tissue>
    </source>
</reference>
<dbReference type="RefSeq" id="XP_025406936.1">
    <property type="nucleotide sequence ID" value="XM_025551151.1"/>
</dbReference>
<feature type="region of interest" description="Disordered" evidence="2">
    <location>
        <begin position="455"/>
        <end position="495"/>
    </location>
</feature>
<keyword evidence="4" id="KW-1185">Reference proteome</keyword>
<proteinExistence type="predicted"/>
<feature type="domain" description="DDE-1" evidence="3">
    <location>
        <begin position="207"/>
        <end position="335"/>
    </location>
</feature>